<dbReference type="Pfam" id="PF01612">
    <property type="entry name" value="DNA_pol_A_exo1"/>
    <property type="match status" value="1"/>
</dbReference>
<evidence type="ECO:0000313" key="4">
    <source>
        <dbReference type="Proteomes" id="UP000095751"/>
    </source>
</evidence>
<gene>
    <name evidence="3" type="ORF">FRACYDRAFT_248563</name>
</gene>
<dbReference type="KEGG" id="fcy:FRACYDRAFT_248563"/>
<name>A0A1E7ET80_9STRA</name>
<evidence type="ECO:0000256" key="1">
    <source>
        <dbReference type="SAM" id="MobiDB-lite"/>
    </source>
</evidence>
<dbReference type="InterPro" id="IPR036397">
    <property type="entry name" value="RNaseH_sf"/>
</dbReference>
<protein>
    <recommendedName>
        <fullName evidence="2">3'-5' exonuclease domain-containing protein</fullName>
    </recommendedName>
</protein>
<dbReference type="Proteomes" id="UP000095751">
    <property type="component" value="Unassembled WGS sequence"/>
</dbReference>
<evidence type="ECO:0000259" key="2">
    <source>
        <dbReference type="Pfam" id="PF01612"/>
    </source>
</evidence>
<dbReference type="GO" id="GO:0006139">
    <property type="term" value="P:nucleobase-containing compound metabolic process"/>
    <property type="evidence" value="ECO:0007669"/>
    <property type="project" value="InterPro"/>
</dbReference>
<feature type="domain" description="3'-5' exonuclease" evidence="2">
    <location>
        <begin position="350"/>
        <end position="456"/>
    </location>
</feature>
<proteinExistence type="predicted"/>
<dbReference type="InParanoid" id="A0A1E7ET80"/>
<dbReference type="InterPro" id="IPR002562">
    <property type="entry name" value="3'-5'_exonuclease_dom"/>
</dbReference>
<keyword evidence="4" id="KW-1185">Reference proteome</keyword>
<dbReference type="Gene3D" id="3.30.420.10">
    <property type="entry name" value="Ribonuclease H-like superfamily/Ribonuclease H"/>
    <property type="match status" value="1"/>
</dbReference>
<dbReference type="EMBL" id="KV784376">
    <property type="protein sequence ID" value="OEU09228.1"/>
    <property type="molecule type" value="Genomic_DNA"/>
</dbReference>
<sequence>MTSSSSLVTPSDTLHGLLVEITNTDNNDNDNTTTTERLCQIAHSTSDNTKNKPTKKNKKRTWIELQDAAGILQQQIPSTTTATSSSLESNALAVSLVFGALSIMQRQNQSSGSAKAAASAFSSTILRNEPLQDVGRSVSALLLQSYIRNAFDNVDNYINFDLNILSHLAKSFRLTEESVEPSDTATVVRKALIQSQQHLTNNDDDEKVADETKQIISGALALANQLRPWSDLSPMELIDAAVAYDYYHAAEEICKTAYNCTAAITVSEASKNGCDMNDDNRNVYSASQQRINVRYAVERLIDTAMEDRSYRLADSLATSLYDMEVNHAISRRNGSQSFERDRGRSTRFSTFTAIGFSCKQDLSRLRASPCVHQQQEVSGHWMAGTRAVVDLQTLVRDAEPSLRKTGLSRACEHYLSKPLDKSEQCSLWSGRPLSERQRSYASLDAWVCVGVYNKLEC</sequence>
<organism evidence="3 4">
    <name type="scientific">Fragilariopsis cylindrus CCMP1102</name>
    <dbReference type="NCBI Taxonomy" id="635003"/>
    <lineage>
        <taxon>Eukaryota</taxon>
        <taxon>Sar</taxon>
        <taxon>Stramenopiles</taxon>
        <taxon>Ochrophyta</taxon>
        <taxon>Bacillariophyta</taxon>
        <taxon>Bacillariophyceae</taxon>
        <taxon>Bacillariophycidae</taxon>
        <taxon>Bacillariales</taxon>
        <taxon>Bacillariaceae</taxon>
        <taxon>Fragilariopsis</taxon>
    </lineage>
</organism>
<evidence type="ECO:0000313" key="3">
    <source>
        <dbReference type="EMBL" id="OEU09228.1"/>
    </source>
</evidence>
<dbReference type="InterPro" id="IPR012337">
    <property type="entry name" value="RNaseH-like_sf"/>
</dbReference>
<accession>A0A1E7ET80</accession>
<dbReference type="SUPFAM" id="SSF53098">
    <property type="entry name" value="Ribonuclease H-like"/>
    <property type="match status" value="1"/>
</dbReference>
<dbReference type="GO" id="GO:0003676">
    <property type="term" value="F:nucleic acid binding"/>
    <property type="evidence" value="ECO:0007669"/>
    <property type="project" value="InterPro"/>
</dbReference>
<dbReference type="AlphaFoldDB" id="A0A1E7ET80"/>
<dbReference type="PANTHER" id="PTHR47765">
    <property type="entry name" value="3'-5' EXONUCLEASE DOMAIN-CONTAINING PROTEIN"/>
    <property type="match status" value="1"/>
</dbReference>
<feature type="region of interest" description="Disordered" evidence="1">
    <location>
        <begin position="41"/>
        <end position="60"/>
    </location>
</feature>
<dbReference type="GO" id="GO:0008408">
    <property type="term" value="F:3'-5' exonuclease activity"/>
    <property type="evidence" value="ECO:0007669"/>
    <property type="project" value="InterPro"/>
</dbReference>
<dbReference type="PANTHER" id="PTHR47765:SF2">
    <property type="entry name" value="EXONUCLEASE MUT-7 HOMOLOG"/>
    <property type="match status" value="1"/>
</dbReference>
<dbReference type="OrthoDB" id="10261556at2759"/>
<reference evidence="3 4" key="1">
    <citation type="submission" date="2016-09" db="EMBL/GenBank/DDBJ databases">
        <title>Extensive genetic diversity and differential bi-allelic expression allows diatom success in the polar Southern Ocean.</title>
        <authorList>
            <consortium name="DOE Joint Genome Institute"/>
            <person name="Mock T."/>
            <person name="Otillar R.P."/>
            <person name="Strauss J."/>
            <person name="Dupont C."/>
            <person name="Frickenhaus S."/>
            <person name="Maumus F."/>
            <person name="Mcmullan M."/>
            <person name="Sanges R."/>
            <person name="Schmutz J."/>
            <person name="Toseland A."/>
            <person name="Valas R."/>
            <person name="Veluchamy A."/>
            <person name="Ward B.J."/>
            <person name="Allen A."/>
            <person name="Barry K."/>
            <person name="Falciatore A."/>
            <person name="Ferrante M."/>
            <person name="Fortunato A.E."/>
            <person name="Gloeckner G."/>
            <person name="Gruber A."/>
            <person name="Hipkin R."/>
            <person name="Janech M."/>
            <person name="Kroth P."/>
            <person name="Leese F."/>
            <person name="Lindquist E."/>
            <person name="Lyon B.R."/>
            <person name="Martin J."/>
            <person name="Mayer C."/>
            <person name="Parker M."/>
            <person name="Quesneville H."/>
            <person name="Raymond J."/>
            <person name="Uhlig C."/>
            <person name="Valentin K.U."/>
            <person name="Worden A.Z."/>
            <person name="Armbrust E.V."/>
            <person name="Bowler C."/>
            <person name="Green B."/>
            <person name="Moulton V."/>
            <person name="Van Oosterhout C."/>
            <person name="Grigoriev I."/>
        </authorList>
    </citation>
    <scope>NUCLEOTIDE SEQUENCE [LARGE SCALE GENOMIC DNA]</scope>
    <source>
        <strain evidence="3 4">CCMP1102</strain>
    </source>
</reference>
<dbReference type="InterPro" id="IPR052408">
    <property type="entry name" value="Exonuclease_MUT-7-like"/>
</dbReference>